<feature type="chain" id="PRO_5012870653" description="Lipoprotein" evidence="1">
    <location>
        <begin position="20"/>
        <end position="86"/>
    </location>
</feature>
<accession>A0A1Y5TXS2</accession>
<evidence type="ECO:0008006" key="4">
    <source>
        <dbReference type="Google" id="ProtNLM"/>
    </source>
</evidence>
<keyword evidence="3" id="KW-1185">Reference proteome</keyword>
<dbReference type="PROSITE" id="PS51257">
    <property type="entry name" value="PROKAR_LIPOPROTEIN"/>
    <property type="match status" value="1"/>
</dbReference>
<keyword evidence="1" id="KW-0732">Signal</keyword>
<evidence type="ECO:0000313" key="3">
    <source>
        <dbReference type="Proteomes" id="UP000193200"/>
    </source>
</evidence>
<organism evidence="2 3">
    <name type="scientific">Oceanibacterium hippocampi</name>
    <dbReference type="NCBI Taxonomy" id="745714"/>
    <lineage>
        <taxon>Bacteria</taxon>
        <taxon>Pseudomonadati</taxon>
        <taxon>Pseudomonadota</taxon>
        <taxon>Alphaproteobacteria</taxon>
        <taxon>Sneathiellales</taxon>
        <taxon>Sneathiellaceae</taxon>
        <taxon>Oceanibacterium</taxon>
    </lineage>
</organism>
<name>A0A1Y5TXS2_9PROT</name>
<gene>
    <name evidence="2" type="ORF">OCH7691_04117</name>
</gene>
<evidence type="ECO:0000313" key="2">
    <source>
        <dbReference type="EMBL" id="SLN76391.1"/>
    </source>
</evidence>
<proteinExistence type="predicted"/>
<dbReference type="Proteomes" id="UP000193200">
    <property type="component" value="Unassembled WGS sequence"/>
</dbReference>
<dbReference type="EMBL" id="FWFR01000004">
    <property type="protein sequence ID" value="SLN76391.1"/>
    <property type="molecule type" value="Genomic_DNA"/>
</dbReference>
<reference evidence="2 3" key="1">
    <citation type="submission" date="2017-03" db="EMBL/GenBank/DDBJ databases">
        <authorList>
            <person name="Afonso C.L."/>
            <person name="Miller P.J."/>
            <person name="Scott M.A."/>
            <person name="Spackman E."/>
            <person name="Goraichik I."/>
            <person name="Dimitrov K.M."/>
            <person name="Suarez D.L."/>
            <person name="Swayne D.E."/>
        </authorList>
    </citation>
    <scope>NUCLEOTIDE SEQUENCE [LARGE SCALE GENOMIC DNA]</scope>
    <source>
        <strain evidence="2 3">CECT 7691</strain>
    </source>
</reference>
<dbReference type="InParanoid" id="A0A1Y5TXS2"/>
<sequence>MLKACLTAVALAVSLASLSACNPDAGRGVVTEVHTCSAGGFMSTRLCRVSVKLDDGTRVRVTAEAPVASGDRIRLYGARRNRGVVL</sequence>
<protein>
    <recommendedName>
        <fullName evidence="4">Lipoprotein</fullName>
    </recommendedName>
</protein>
<evidence type="ECO:0000256" key="1">
    <source>
        <dbReference type="SAM" id="SignalP"/>
    </source>
</evidence>
<dbReference type="AlphaFoldDB" id="A0A1Y5TXS2"/>
<feature type="signal peptide" evidence="1">
    <location>
        <begin position="1"/>
        <end position="19"/>
    </location>
</feature>